<reference evidence="4" key="1">
    <citation type="submission" date="2017-01" db="EMBL/GenBank/DDBJ databases">
        <authorList>
            <person name="Varghese N."/>
            <person name="Submissions S."/>
        </authorList>
    </citation>
    <scope>NUCLEOTIDE SEQUENCE [LARGE SCALE GENOMIC DNA]</scope>
    <source>
        <strain evidence="4">DSM 29430</strain>
    </source>
</reference>
<dbReference type="AlphaFoldDB" id="A0A1N7LSZ6"/>
<evidence type="ECO:0000256" key="1">
    <source>
        <dbReference type="SAM" id="MobiDB-lite"/>
    </source>
</evidence>
<dbReference type="STRING" id="633194.SAMN05421759_103126"/>
<dbReference type="SUPFAM" id="SSF47413">
    <property type="entry name" value="lambda repressor-like DNA-binding domains"/>
    <property type="match status" value="1"/>
</dbReference>
<evidence type="ECO:0000313" key="4">
    <source>
        <dbReference type="Proteomes" id="UP000186684"/>
    </source>
</evidence>
<dbReference type="PROSITE" id="PS50943">
    <property type="entry name" value="HTH_CROC1"/>
    <property type="match status" value="1"/>
</dbReference>
<feature type="domain" description="HTH cro/C1-type" evidence="2">
    <location>
        <begin position="34"/>
        <end position="64"/>
    </location>
</feature>
<name>A0A1N7LSZ6_9RHOB</name>
<keyword evidence="4" id="KW-1185">Reference proteome</keyword>
<sequence length="116" mass="12770">MAKTSFRSHLNAARPDIAEAKRGHEMKRKLALALRALRKEKGLTQKDIEARSDLTQPMISRLEQPTGALPNWDTVTRYVEACGGHMLISFSGAKVDEEAFLDAQPPRAETVAAIAV</sequence>
<dbReference type="Pfam" id="PF13560">
    <property type="entry name" value="HTH_31"/>
    <property type="match status" value="1"/>
</dbReference>
<dbReference type="Proteomes" id="UP000186684">
    <property type="component" value="Unassembled WGS sequence"/>
</dbReference>
<dbReference type="SMART" id="SM00530">
    <property type="entry name" value="HTH_XRE"/>
    <property type="match status" value="1"/>
</dbReference>
<dbReference type="CDD" id="cd00093">
    <property type="entry name" value="HTH_XRE"/>
    <property type="match status" value="1"/>
</dbReference>
<dbReference type="InterPro" id="IPR010982">
    <property type="entry name" value="Lambda_DNA-bd_dom_sf"/>
</dbReference>
<dbReference type="OrthoDB" id="7856875at2"/>
<dbReference type="EMBL" id="FTOQ01000003">
    <property type="protein sequence ID" value="SIS76894.1"/>
    <property type="molecule type" value="Genomic_DNA"/>
</dbReference>
<feature type="region of interest" description="Disordered" evidence="1">
    <location>
        <begin position="1"/>
        <end position="22"/>
    </location>
</feature>
<organism evidence="3 4">
    <name type="scientific">Roseivivax lentus</name>
    <dbReference type="NCBI Taxonomy" id="633194"/>
    <lineage>
        <taxon>Bacteria</taxon>
        <taxon>Pseudomonadati</taxon>
        <taxon>Pseudomonadota</taxon>
        <taxon>Alphaproteobacteria</taxon>
        <taxon>Rhodobacterales</taxon>
        <taxon>Roseobacteraceae</taxon>
        <taxon>Roseivivax</taxon>
    </lineage>
</organism>
<dbReference type="Gene3D" id="1.10.260.40">
    <property type="entry name" value="lambda repressor-like DNA-binding domains"/>
    <property type="match status" value="1"/>
</dbReference>
<evidence type="ECO:0000259" key="2">
    <source>
        <dbReference type="PROSITE" id="PS50943"/>
    </source>
</evidence>
<dbReference type="InterPro" id="IPR001387">
    <property type="entry name" value="Cro/C1-type_HTH"/>
</dbReference>
<dbReference type="GO" id="GO:0003677">
    <property type="term" value="F:DNA binding"/>
    <property type="evidence" value="ECO:0007669"/>
    <property type="project" value="InterPro"/>
</dbReference>
<protein>
    <submittedName>
        <fullName evidence="3">Helix-turn-helix domain-containing protein</fullName>
    </submittedName>
</protein>
<gene>
    <name evidence="3" type="ORF">SAMN05421759_103126</name>
</gene>
<proteinExistence type="predicted"/>
<accession>A0A1N7LSZ6</accession>
<evidence type="ECO:0000313" key="3">
    <source>
        <dbReference type="EMBL" id="SIS76894.1"/>
    </source>
</evidence>
<dbReference type="RefSeq" id="WP_083950511.1">
    <property type="nucleotide sequence ID" value="NZ_FTOQ01000003.1"/>
</dbReference>